<evidence type="ECO:0000256" key="16">
    <source>
        <dbReference type="ARBA" id="ARBA00023242"/>
    </source>
</evidence>
<dbReference type="Gene3D" id="3.50.50.60">
    <property type="entry name" value="FAD/NAD(P)-binding domain"/>
    <property type="match status" value="1"/>
</dbReference>
<dbReference type="SUPFAM" id="SSF51905">
    <property type="entry name" value="FAD/NAD(P)-binding domain"/>
    <property type="match status" value="1"/>
</dbReference>
<protein>
    <recommendedName>
        <fullName evidence="22">Small nuclear ribonucleoprotein G</fullName>
        <shortName evidence="22">snRNP-G</shortName>
    </recommendedName>
</protein>
<dbReference type="Proteomes" id="UP000796761">
    <property type="component" value="Unassembled WGS sequence"/>
</dbReference>
<sequence length="210" mass="22259">MPGLRRLLPPLLLLLAALCPPRSALRHGPARIAVVGGGIGGSAAAYFLRQKFGPGVQLHVLEKAALGGRLHTLDLEGAAYEAGGSVIHPLNLHMKHFVKELGAVSMAWIQSGLWSVKGGNKLVCSGLIYSSKAEVIPGTVVSIEPKTRPSRGVKLNGGRHVQGILRGFDPFMNLVIDECVEMAPGGQQNNIGMVVIRGNSIIMLEALERV</sequence>
<keyword evidence="8 22" id="KW-0747">Spliceosome</keyword>
<evidence type="ECO:0000256" key="22">
    <source>
        <dbReference type="RuleBase" id="RU365052"/>
    </source>
</evidence>
<dbReference type="InterPro" id="IPR010920">
    <property type="entry name" value="LSM_dom_sf"/>
</dbReference>
<dbReference type="GO" id="GO:0030327">
    <property type="term" value="P:prenylated protein catabolic process"/>
    <property type="evidence" value="ECO:0007669"/>
    <property type="project" value="TreeGrafter"/>
</dbReference>
<dbReference type="GO" id="GO:0000387">
    <property type="term" value="P:spliceosomal snRNP assembly"/>
    <property type="evidence" value="ECO:0007669"/>
    <property type="project" value="UniProtKB-UniRule"/>
</dbReference>
<comment type="similarity">
    <text evidence="4 22">Belongs to the snRNP Sm proteins family.</text>
</comment>
<evidence type="ECO:0000256" key="20">
    <source>
        <dbReference type="ARBA" id="ARBA00048495"/>
    </source>
</evidence>
<comment type="cofactor">
    <cofactor evidence="1">
        <name>FAD</name>
        <dbReference type="ChEBI" id="CHEBI:57692"/>
    </cofactor>
</comment>
<evidence type="ECO:0000256" key="19">
    <source>
        <dbReference type="ARBA" id="ARBA00047616"/>
    </source>
</evidence>
<evidence type="ECO:0000256" key="6">
    <source>
        <dbReference type="ARBA" id="ARBA00022630"/>
    </source>
</evidence>
<comment type="catalytic activity">
    <reaction evidence="19">
        <text>S-(2E,6E)-farnesyl-L-cysteine + O2 + H2O = (2E,6E)-farnesal + L-cysteine + H2O2</text>
        <dbReference type="Rhea" id="RHEA:30231"/>
        <dbReference type="ChEBI" id="CHEBI:15377"/>
        <dbReference type="ChEBI" id="CHEBI:15379"/>
        <dbReference type="ChEBI" id="CHEBI:15894"/>
        <dbReference type="ChEBI" id="CHEBI:16240"/>
        <dbReference type="ChEBI" id="CHEBI:35235"/>
        <dbReference type="ChEBI" id="CHEBI:62141"/>
        <dbReference type="EC" id="1.8.3.5"/>
    </reaction>
    <physiologicalReaction direction="left-to-right" evidence="19">
        <dbReference type="Rhea" id="RHEA:30232"/>
    </physiologicalReaction>
</comment>
<gene>
    <name evidence="25" type="ORF">HGM15179_016999</name>
</gene>
<dbReference type="CDD" id="cd01719">
    <property type="entry name" value="Sm_G"/>
    <property type="match status" value="1"/>
</dbReference>
<evidence type="ECO:0000256" key="14">
    <source>
        <dbReference type="ARBA" id="ARBA00023187"/>
    </source>
</evidence>
<evidence type="ECO:0000256" key="1">
    <source>
        <dbReference type="ARBA" id="ARBA00001974"/>
    </source>
</evidence>
<reference evidence="25" key="1">
    <citation type="submission" date="2019-04" db="EMBL/GenBank/DDBJ databases">
        <title>Genome assembly of Zosterops borbonicus 15179.</title>
        <authorList>
            <person name="Leroy T."/>
            <person name="Anselmetti Y."/>
            <person name="Tilak M.-K."/>
            <person name="Nabholz B."/>
        </authorList>
    </citation>
    <scope>NUCLEOTIDE SEQUENCE</scope>
    <source>
        <strain evidence="25">HGM_15179</strain>
        <tissue evidence="25">Muscle</tissue>
    </source>
</reference>
<comment type="subcellular location">
    <subcellularLocation>
        <location evidence="3">Lysosome</location>
    </subcellularLocation>
    <subcellularLocation>
        <location evidence="2 22">Nucleus</location>
    </subcellularLocation>
</comment>
<dbReference type="PROSITE" id="PS52002">
    <property type="entry name" value="SM"/>
    <property type="match status" value="1"/>
</dbReference>
<evidence type="ECO:0000256" key="12">
    <source>
        <dbReference type="ARBA" id="ARBA00023002"/>
    </source>
</evidence>
<name>A0A8K1G1Q9_9PASS</name>
<evidence type="ECO:0000256" key="8">
    <source>
        <dbReference type="ARBA" id="ARBA00022728"/>
    </source>
</evidence>
<dbReference type="PANTHER" id="PTHR15944:SF3">
    <property type="entry name" value="PRENYLCYSTEINE OXIDASE 1"/>
    <property type="match status" value="1"/>
</dbReference>
<organism evidence="25 26">
    <name type="scientific">Zosterops borbonicus</name>
    <dbReference type="NCBI Taxonomy" id="364589"/>
    <lineage>
        <taxon>Eukaryota</taxon>
        <taxon>Metazoa</taxon>
        <taxon>Chordata</taxon>
        <taxon>Craniata</taxon>
        <taxon>Vertebrata</taxon>
        <taxon>Euteleostomi</taxon>
        <taxon>Archelosauria</taxon>
        <taxon>Archosauria</taxon>
        <taxon>Dinosauria</taxon>
        <taxon>Saurischia</taxon>
        <taxon>Theropoda</taxon>
        <taxon>Coelurosauria</taxon>
        <taxon>Aves</taxon>
        <taxon>Neognathae</taxon>
        <taxon>Neoaves</taxon>
        <taxon>Telluraves</taxon>
        <taxon>Australaves</taxon>
        <taxon>Passeriformes</taxon>
        <taxon>Sylvioidea</taxon>
        <taxon>Zosteropidae</taxon>
        <taxon>Zosterops</taxon>
    </lineage>
</organism>
<dbReference type="InterPro" id="IPR036188">
    <property type="entry name" value="FAD/NAD-bd_sf"/>
</dbReference>
<dbReference type="OrthoDB" id="2146at2759"/>
<evidence type="ECO:0000313" key="26">
    <source>
        <dbReference type="Proteomes" id="UP000796761"/>
    </source>
</evidence>
<keyword evidence="15" id="KW-0458">Lysosome</keyword>
<keyword evidence="26" id="KW-1185">Reference proteome</keyword>
<dbReference type="EMBL" id="SWJQ01000937">
    <property type="protein sequence ID" value="TRZ10103.1"/>
    <property type="molecule type" value="Genomic_DNA"/>
</dbReference>
<dbReference type="Pfam" id="PF07156">
    <property type="entry name" value="Prenylcys_lyase"/>
    <property type="match status" value="1"/>
</dbReference>
<evidence type="ECO:0000256" key="18">
    <source>
        <dbReference type="ARBA" id="ARBA00045287"/>
    </source>
</evidence>
<dbReference type="InterPro" id="IPR001163">
    <property type="entry name" value="Sm_dom_euk/arc"/>
</dbReference>
<dbReference type="InterPro" id="IPR034098">
    <property type="entry name" value="Sm_G"/>
</dbReference>
<dbReference type="AlphaFoldDB" id="A0A8K1G1Q9"/>
<dbReference type="Pfam" id="PF13450">
    <property type="entry name" value="NAD_binding_8"/>
    <property type="match status" value="1"/>
</dbReference>
<feature type="signal peptide" evidence="23">
    <location>
        <begin position="1"/>
        <end position="24"/>
    </location>
</feature>
<evidence type="ECO:0000256" key="5">
    <source>
        <dbReference type="ARBA" id="ARBA00009967"/>
    </source>
</evidence>
<keyword evidence="13" id="KW-0325">Glycoprotein</keyword>
<comment type="function">
    <text evidence="18">Prenylcysteine oxidase that cleaves the thioether bond of prenyl-L-cysteines, such as farnesylcysteine and geranylgeranylcysteine. Only active against free prenylcysteines and not prenylcysteine residues within prenylated proteins or peptides. Involved in the final step in the degradation of prenylated proteins, by degrading prenylcysteines after the protein has been degraded.</text>
</comment>
<evidence type="ECO:0000256" key="13">
    <source>
        <dbReference type="ARBA" id="ARBA00023180"/>
    </source>
</evidence>
<dbReference type="InterPro" id="IPR047575">
    <property type="entry name" value="Sm"/>
</dbReference>
<evidence type="ECO:0000256" key="21">
    <source>
        <dbReference type="ARBA" id="ARBA00049343"/>
    </source>
</evidence>
<evidence type="ECO:0000259" key="24">
    <source>
        <dbReference type="PROSITE" id="PS52002"/>
    </source>
</evidence>
<dbReference type="InterPro" id="IPR010795">
    <property type="entry name" value="Prenylcys_lyase"/>
</dbReference>
<comment type="similarity">
    <text evidence="5">Belongs to the prenylcysteine oxidase family.</text>
</comment>
<keyword evidence="9 23" id="KW-0732">Signal</keyword>
<comment type="caution">
    <text evidence="25">The sequence shown here is derived from an EMBL/GenBank/DDBJ whole genome shotgun (WGS) entry which is preliminary data.</text>
</comment>
<accession>A0A8K1G1Q9</accession>
<keyword evidence="6" id="KW-0285">Flavoprotein</keyword>
<evidence type="ECO:0000256" key="23">
    <source>
        <dbReference type="SAM" id="SignalP"/>
    </source>
</evidence>
<keyword evidence="12" id="KW-0560">Oxidoreductase</keyword>
<dbReference type="GO" id="GO:0030532">
    <property type="term" value="C:small nuclear ribonucleoprotein complex"/>
    <property type="evidence" value="ECO:0007669"/>
    <property type="project" value="UniProtKB-ARBA"/>
</dbReference>
<dbReference type="GO" id="GO:0005681">
    <property type="term" value="C:spliceosomal complex"/>
    <property type="evidence" value="ECO:0007669"/>
    <property type="project" value="UniProtKB-KW"/>
</dbReference>
<dbReference type="FunFam" id="2.30.30.100:FF:000017">
    <property type="entry name" value="Small nuclear ribonucleoprotein G"/>
    <property type="match status" value="1"/>
</dbReference>
<proteinExistence type="inferred from homology"/>
<evidence type="ECO:0000256" key="10">
    <source>
        <dbReference type="ARBA" id="ARBA00022827"/>
    </source>
</evidence>
<keyword evidence="10" id="KW-0274">FAD</keyword>
<evidence type="ECO:0000256" key="7">
    <source>
        <dbReference type="ARBA" id="ARBA00022664"/>
    </source>
</evidence>
<comment type="catalytic activity">
    <reaction evidence="20">
        <text>an S-polyprenyl-L-cysteine + O2 + H2O = a polyprenal + L-cysteine + H2O2</text>
        <dbReference type="Rhea" id="RHEA:53892"/>
        <dbReference type="Rhea" id="RHEA-COMP:13675"/>
        <dbReference type="Rhea" id="RHEA-COMP:13676"/>
        <dbReference type="ChEBI" id="CHEBI:15377"/>
        <dbReference type="ChEBI" id="CHEBI:15379"/>
        <dbReference type="ChEBI" id="CHEBI:16240"/>
        <dbReference type="ChEBI" id="CHEBI:35235"/>
        <dbReference type="ChEBI" id="CHEBI:137934"/>
        <dbReference type="ChEBI" id="CHEBI:137935"/>
        <dbReference type="EC" id="1.8.3.5"/>
    </reaction>
    <physiologicalReaction direction="left-to-right" evidence="20">
        <dbReference type="Rhea" id="RHEA:53893"/>
    </physiologicalReaction>
</comment>
<dbReference type="SMART" id="SM00651">
    <property type="entry name" value="Sm"/>
    <property type="match status" value="1"/>
</dbReference>
<dbReference type="GO" id="GO:0001735">
    <property type="term" value="F:prenylcysteine oxidase activity"/>
    <property type="evidence" value="ECO:0007669"/>
    <property type="project" value="UniProtKB-EC"/>
</dbReference>
<evidence type="ECO:0000313" key="25">
    <source>
        <dbReference type="EMBL" id="TRZ10103.1"/>
    </source>
</evidence>
<evidence type="ECO:0000256" key="11">
    <source>
        <dbReference type="ARBA" id="ARBA00022884"/>
    </source>
</evidence>
<comment type="catalytic activity">
    <reaction evidence="21">
        <text>[(2E,6E,10E)-geranylgeranyl]-L-cysteine + O2 + H2O = (2E,6E,10E)-geranylgeranial + L-cysteine + H2O2</text>
        <dbReference type="Rhea" id="RHEA:70407"/>
        <dbReference type="ChEBI" id="CHEBI:15377"/>
        <dbReference type="ChEBI" id="CHEBI:15379"/>
        <dbReference type="ChEBI" id="CHEBI:16240"/>
        <dbReference type="ChEBI" id="CHEBI:35235"/>
        <dbReference type="ChEBI" id="CHEBI:189549"/>
        <dbReference type="ChEBI" id="CHEBI:189554"/>
        <dbReference type="EC" id="1.8.3.5"/>
    </reaction>
    <physiologicalReaction direction="left-to-right" evidence="21">
        <dbReference type="Rhea" id="RHEA:70408"/>
    </physiologicalReaction>
</comment>
<keyword evidence="14 22" id="KW-0508">mRNA splicing</keyword>
<evidence type="ECO:0000256" key="9">
    <source>
        <dbReference type="ARBA" id="ARBA00022729"/>
    </source>
</evidence>
<dbReference type="Pfam" id="PF01423">
    <property type="entry name" value="LSM"/>
    <property type="match status" value="1"/>
</dbReference>
<keyword evidence="11 22" id="KW-0694">RNA-binding</keyword>
<comment type="function">
    <text evidence="22">Plays a role in pre-mRNA splicing.</text>
</comment>
<keyword evidence="7 22" id="KW-0507">mRNA processing</keyword>
<evidence type="ECO:0000256" key="2">
    <source>
        <dbReference type="ARBA" id="ARBA00004123"/>
    </source>
</evidence>
<evidence type="ECO:0000256" key="4">
    <source>
        <dbReference type="ARBA" id="ARBA00006850"/>
    </source>
</evidence>
<dbReference type="Gene3D" id="2.30.30.100">
    <property type="match status" value="1"/>
</dbReference>
<feature type="domain" description="Sm" evidence="24">
    <location>
        <begin position="138"/>
        <end position="210"/>
    </location>
</feature>
<evidence type="ECO:0000256" key="15">
    <source>
        <dbReference type="ARBA" id="ARBA00023228"/>
    </source>
</evidence>
<dbReference type="GO" id="GO:0005764">
    <property type="term" value="C:lysosome"/>
    <property type="evidence" value="ECO:0007669"/>
    <property type="project" value="UniProtKB-SubCell"/>
</dbReference>
<dbReference type="InterPro" id="IPR017046">
    <property type="entry name" value="Prenylcysteine_Oxase1"/>
</dbReference>
<evidence type="ECO:0000256" key="17">
    <source>
        <dbReference type="ARBA" id="ARBA00023274"/>
    </source>
</evidence>
<dbReference type="PANTHER" id="PTHR15944">
    <property type="entry name" value="FARNESYLCYSTEINE LYASE"/>
    <property type="match status" value="1"/>
</dbReference>
<dbReference type="GO" id="GO:0030328">
    <property type="term" value="P:prenylcysteine catabolic process"/>
    <property type="evidence" value="ECO:0007669"/>
    <property type="project" value="InterPro"/>
</dbReference>
<evidence type="ECO:0000256" key="3">
    <source>
        <dbReference type="ARBA" id="ARBA00004371"/>
    </source>
</evidence>
<dbReference type="GO" id="GO:0003723">
    <property type="term" value="F:RNA binding"/>
    <property type="evidence" value="ECO:0007669"/>
    <property type="project" value="UniProtKB-UniRule"/>
</dbReference>
<keyword evidence="17 22" id="KW-0687">Ribonucleoprotein</keyword>
<feature type="chain" id="PRO_5035464352" description="Small nuclear ribonucleoprotein G" evidence="23">
    <location>
        <begin position="25"/>
        <end position="210"/>
    </location>
</feature>
<dbReference type="SUPFAM" id="SSF50182">
    <property type="entry name" value="Sm-like ribonucleoproteins"/>
    <property type="match status" value="1"/>
</dbReference>
<keyword evidence="16 22" id="KW-0539">Nucleus</keyword>